<feature type="compositionally biased region" description="Low complexity" evidence="1">
    <location>
        <begin position="74"/>
        <end position="83"/>
    </location>
</feature>
<feature type="compositionally biased region" description="Basic and acidic residues" evidence="1">
    <location>
        <begin position="1"/>
        <end position="12"/>
    </location>
</feature>
<evidence type="ECO:0000256" key="1">
    <source>
        <dbReference type="SAM" id="MobiDB-lite"/>
    </source>
</evidence>
<organism evidence="2 3">
    <name type="scientific">Fusarium duplospermum</name>
    <dbReference type="NCBI Taxonomy" id="1325734"/>
    <lineage>
        <taxon>Eukaryota</taxon>
        <taxon>Fungi</taxon>
        <taxon>Dikarya</taxon>
        <taxon>Ascomycota</taxon>
        <taxon>Pezizomycotina</taxon>
        <taxon>Sordariomycetes</taxon>
        <taxon>Hypocreomycetidae</taxon>
        <taxon>Hypocreales</taxon>
        <taxon>Nectriaceae</taxon>
        <taxon>Fusarium</taxon>
        <taxon>Fusarium solani species complex</taxon>
    </lineage>
</organism>
<sequence length="449" mass="50257">MDDQDKPKFSEARRRKLQRHLDGQRRAAEKEAAANTKREEEEAARQKRRSKEKSKNTAAQKAEVPNNDQNKPTSQPSSSSRPSSSRHESANESSQTPPTDAGNNGPPRPPVPRPKGSADSPPPSPTWRELSAVAGFRSAAFLFSQIRSTWNAFSLHNLLQVWDLTLQTGRLVFVLLTILIFTLISNQVFPAPINQALTTCSKTSLPILAPVCGAIKVALPEFTQDQTDDPSHGKLPQLLVHAGLLGRIAARMQKDVAYAITSTAFTSTEGVDEVDSVLDDATLSISEHLYQLERQLDKLRASSSVEPGWGSAIRQFLYIEESNVNQVLRIANEIRHISHVARENRLKVGTRLEAGAISIDHMYRTLCLWNNELNRYGTSKQDNLKHLQERLKYHHSTEWFWSHVGGNHVEDPEALQDAIDDQEIQLRVLQDAALRAKYGCIGFRSRETE</sequence>
<reference evidence="2 3" key="1">
    <citation type="submission" date="2017-06" db="EMBL/GenBank/DDBJ databases">
        <title>Comparative genomic analysis of Ambrosia Fusariam Clade fungi.</title>
        <authorList>
            <person name="Stajich J.E."/>
            <person name="Carrillo J."/>
            <person name="Kijimoto T."/>
            <person name="Eskalen A."/>
            <person name="O'Donnell K."/>
            <person name="Kasson M."/>
        </authorList>
    </citation>
    <scope>NUCLEOTIDE SEQUENCE [LARGE SCALE GENOMIC DNA]</scope>
    <source>
        <strain evidence="2 3">NRRL62584</strain>
    </source>
</reference>
<accession>A0A428NTR1</accession>
<feature type="compositionally biased region" description="Basic and acidic residues" evidence="1">
    <location>
        <begin position="19"/>
        <end position="45"/>
    </location>
</feature>
<comment type="caution">
    <text evidence="2">The sequence shown here is derived from an EMBL/GenBank/DDBJ whole genome shotgun (WGS) entry which is preliminary data.</text>
</comment>
<gene>
    <name evidence="2" type="ORF">CEP54_014803</name>
</gene>
<feature type="region of interest" description="Disordered" evidence="1">
    <location>
        <begin position="1"/>
        <end position="128"/>
    </location>
</feature>
<dbReference type="EMBL" id="NKCI01000300">
    <property type="protein sequence ID" value="RSL44140.1"/>
    <property type="molecule type" value="Genomic_DNA"/>
</dbReference>
<proteinExistence type="predicted"/>
<protein>
    <submittedName>
        <fullName evidence="2">Uncharacterized protein</fullName>
    </submittedName>
</protein>
<evidence type="ECO:0000313" key="3">
    <source>
        <dbReference type="Proteomes" id="UP000288168"/>
    </source>
</evidence>
<keyword evidence="3" id="KW-1185">Reference proteome</keyword>
<name>A0A428NTR1_9HYPO</name>
<dbReference type="Proteomes" id="UP000288168">
    <property type="component" value="Unassembled WGS sequence"/>
</dbReference>
<dbReference type="AlphaFoldDB" id="A0A428NTR1"/>
<dbReference type="OrthoDB" id="10495438at2759"/>
<evidence type="ECO:0000313" key="2">
    <source>
        <dbReference type="EMBL" id="RSL44140.1"/>
    </source>
</evidence>